<dbReference type="RefSeq" id="WP_147463296.1">
    <property type="nucleotide sequence ID" value="NZ_RBON01000019.1"/>
</dbReference>
<keyword evidence="1" id="KW-0547">Nucleotide-binding</keyword>
<evidence type="ECO:0000256" key="2">
    <source>
        <dbReference type="ARBA" id="ARBA00022840"/>
    </source>
</evidence>
<dbReference type="PROSITE" id="PS50045">
    <property type="entry name" value="SIGMA54_INTERACT_4"/>
    <property type="match status" value="1"/>
</dbReference>
<feature type="domain" description="Sigma-54 factor interaction" evidence="3">
    <location>
        <begin position="1"/>
        <end position="70"/>
    </location>
</feature>
<organism evidence="4 5">
    <name type="scientific">Pseudomonas savastanoi pv. glycinea</name>
    <name type="common">Pseudomonas syringae pv. glycinea</name>
    <dbReference type="NCBI Taxonomy" id="318"/>
    <lineage>
        <taxon>Bacteria</taxon>
        <taxon>Pseudomonadati</taxon>
        <taxon>Pseudomonadota</taxon>
        <taxon>Gammaproteobacteria</taxon>
        <taxon>Pseudomonadales</taxon>
        <taxon>Pseudomonadaceae</taxon>
        <taxon>Pseudomonas</taxon>
    </lineage>
</organism>
<name>A0A3M3GKZ2_PSESG</name>
<dbReference type="InterPro" id="IPR027417">
    <property type="entry name" value="P-loop_NTPase"/>
</dbReference>
<evidence type="ECO:0000313" key="4">
    <source>
        <dbReference type="EMBL" id="RMM74947.1"/>
    </source>
</evidence>
<dbReference type="PANTHER" id="PTHR32071">
    <property type="entry name" value="TRANSCRIPTIONAL REGULATORY PROTEIN"/>
    <property type="match status" value="1"/>
</dbReference>
<protein>
    <submittedName>
        <fullName evidence="4">Type IV fimbriae expression regulatory protein pilR</fullName>
    </submittedName>
</protein>
<accession>A0A3M3GKZ2</accession>
<dbReference type="GO" id="GO:0006355">
    <property type="term" value="P:regulation of DNA-templated transcription"/>
    <property type="evidence" value="ECO:0007669"/>
    <property type="project" value="InterPro"/>
</dbReference>
<dbReference type="Proteomes" id="UP000276829">
    <property type="component" value="Unassembled WGS sequence"/>
</dbReference>
<sequence length="70" mass="7927">GTLFLDEVADLPLAMQVKLLRAIQEKSIRSVGSQQEQIVDVRILCATHKNLNAEVAAGRFRQDLYYRLNV</sequence>
<evidence type="ECO:0000313" key="5">
    <source>
        <dbReference type="Proteomes" id="UP000276829"/>
    </source>
</evidence>
<gene>
    <name evidence="4" type="ORF">ALQ73_04980</name>
</gene>
<comment type="caution">
    <text evidence="4">The sequence shown here is derived from an EMBL/GenBank/DDBJ whole genome shotgun (WGS) entry which is preliminary data.</text>
</comment>
<dbReference type="SUPFAM" id="SSF52540">
    <property type="entry name" value="P-loop containing nucleoside triphosphate hydrolases"/>
    <property type="match status" value="1"/>
</dbReference>
<dbReference type="AlphaFoldDB" id="A0A3M3GKZ2"/>
<evidence type="ECO:0000256" key="1">
    <source>
        <dbReference type="ARBA" id="ARBA00022741"/>
    </source>
</evidence>
<evidence type="ECO:0000259" key="3">
    <source>
        <dbReference type="PROSITE" id="PS50045"/>
    </source>
</evidence>
<dbReference type="InterPro" id="IPR002078">
    <property type="entry name" value="Sigma_54_int"/>
</dbReference>
<feature type="non-terminal residue" evidence="4">
    <location>
        <position position="70"/>
    </location>
</feature>
<dbReference type="EMBL" id="RBON01000019">
    <property type="protein sequence ID" value="RMM74947.1"/>
    <property type="molecule type" value="Genomic_DNA"/>
</dbReference>
<dbReference type="Pfam" id="PF00158">
    <property type="entry name" value="Sigma54_activat"/>
    <property type="match status" value="1"/>
</dbReference>
<proteinExistence type="predicted"/>
<feature type="non-terminal residue" evidence="4">
    <location>
        <position position="1"/>
    </location>
</feature>
<dbReference type="Gene3D" id="3.40.50.300">
    <property type="entry name" value="P-loop containing nucleotide triphosphate hydrolases"/>
    <property type="match status" value="1"/>
</dbReference>
<reference evidence="4 5" key="1">
    <citation type="submission" date="2018-08" db="EMBL/GenBank/DDBJ databases">
        <title>Recombination of ecologically and evolutionarily significant loci maintains genetic cohesion in the Pseudomonas syringae species complex.</title>
        <authorList>
            <person name="Dillon M."/>
            <person name="Thakur S."/>
            <person name="Almeida R.N.D."/>
            <person name="Weir B.S."/>
            <person name="Guttman D.S."/>
        </authorList>
    </citation>
    <scope>NUCLEOTIDE SEQUENCE [LARGE SCALE GENOMIC DNA]</scope>
    <source>
        <strain evidence="4 5">ICMP 4324</strain>
    </source>
</reference>
<dbReference type="PANTHER" id="PTHR32071:SF100">
    <property type="entry name" value="RESPONSE REGULATOR PROTEIN PILR"/>
    <property type="match status" value="1"/>
</dbReference>
<dbReference type="GO" id="GO:0005524">
    <property type="term" value="F:ATP binding"/>
    <property type="evidence" value="ECO:0007669"/>
    <property type="project" value="UniProtKB-KW"/>
</dbReference>
<keyword evidence="2" id="KW-0067">ATP-binding</keyword>